<evidence type="ECO:0000256" key="1">
    <source>
        <dbReference type="SAM" id="MobiDB-lite"/>
    </source>
</evidence>
<accession>A0ABR0EVV1</accession>
<organism evidence="2 3">
    <name type="scientific">Zasmidium cellare</name>
    <name type="common">Wine cellar mold</name>
    <name type="synonym">Racodium cellare</name>
    <dbReference type="NCBI Taxonomy" id="395010"/>
    <lineage>
        <taxon>Eukaryota</taxon>
        <taxon>Fungi</taxon>
        <taxon>Dikarya</taxon>
        <taxon>Ascomycota</taxon>
        <taxon>Pezizomycotina</taxon>
        <taxon>Dothideomycetes</taxon>
        <taxon>Dothideomycetidae</taxon>
        <taxon>Mycosphaerellales</taxon>
        <taxon>Mycosphaerellaceae</taxon>
        <taxon>Zasmidium</taxon>
    </lineage>
</organism>
<sequence>MPPKKDTEPTTESAAQLKNDIPNYGMKDNKKEGHVGNKNYGVGGTDKDGGLSTADTVADGGPDDEEEDGEFKP</sequence>
<evidence type="ECO:0000313" key="2">
    <source>
        <dbReference type="EMBL" id="KAK4505757.1"/>
    </source>
</evidence>
<feature type="region of interest" description="Disordered" evidence="1">
    <location>
        <begin position="1"/>
        <end position="73"/>
    </location>
</feature>
<name>A0ABR0EVV1_ZASCE</name>
<dbReference type="Proteomes" id="UP001305779">
    <property type="component" value="Unassembled WGS sequence"/>
</dbReference>
<evidence type="ECO:0000313" key="3">
    <source>
        <dbReference type="Proteomes" id="UP001305779"/>
    </source>
</evidence>
<comment type="caution">
    <text evidence="2">The sequence shown here is derived from an EMBL/GenBank/DDBJ whole genome shotgun (WGS) entry which is preliminary data.</text>
</comment>
<keyword evidence="3" id="KW-1185">Reference proteome</keyword>
<gene>
    <name evidence="2" type="ORF">PRZ48_003722</name>
</gene>
<reference evidence="2 3" key="1">
    <citation type="journal article" date="2023" name="G3 (Bethesda)">
        <title>A chromosome-level genome assembly of Zasmidium syzygii isolated from banana leaves.</title>
        <authorList>
            <person name="van Westerhoven A.C."/>
            <person name="Mehrabi R."/>
            <person name="Talebi R."/>
            <person name="Steentjes M.B.F."/>
            <person name="Corcolon B."/>
            <person name="Chong P.A."/>
            <person name="Kema G.H.J."/>
            <person name="Seidl M.F."/>
        </authorList>
    </citation>
    <scope>NUCLEOTIDE SEQUENCE [LARGE SCALE GENOMIC DNA]</scope>
    <source>
        <strain evidence="2 3">P124</strain>
    </source>
</reference>
<proteinExistence type="predicted"/>
<dbReference type="EMBL" id="JAXOVC010000002">
    <property type="protein sequence ID" value="KAK4505757.1"/>
    <property type="molecule type" value="Genomic_DNA"/>
</dbReference>
<feature type="compositionally biased region" description="Acidic residues" evidence="1">
    <location>
        <begin position="61"/>
        <end position="73"/>
    </location>
</feature>
<protein>
    <submittedName>
        <fullName evidence="2">Uncharacterized protein</fullName>
    </submittedName>
</protein>